<evidence type="ECO:0000256" key="1">
    <source>
        <dbReference type="SAM" id="MobiDB-lite"/>
    </source>
</evidence>
<keyword evidence="2" id="KW-0812">Transmembrane</keyword>
<feature type="compositionally biased region" description="Basic and acidic residues" evidence="1">
    <location>
        <begin position="201"/>
        <end position="212"/>
    </location>
</feature>
<evidence type="ECO:0000313" key="3">
    <source>
        <dbReference type="EMBL" id="EEH52474.1"/>
    </source>
</evidence>
<name>C1N6H2_MICPC</name>
<protein>
    <submittedName>
        <fullName evidence="3">Predicted protein</fullName>
    </submittedName>
</protein>
<keyword evidence="2" id="KW-1133">Transmembrane helix</keyword>
<dbReference type="EMBL" id="GG663748">
    <property type="protein sequence ID" value="EEH52474.1"/>
    <property type="molecule type" value="Genomic_DNA"/>
</dbReference>
<organism evidence="4">
    <name type="scientific">Micromonas pusilla (strain CCMP1545)</name>
    <name type="common">Picoplanktonic green alga</name>
    <dbReference type="NCBI Taxonomy" id="564608"/>
    <lineage>
        <taxon>Eukaryota</taxon>
        <taxon>Viridiplantae</taxon>
        <taxon>Chlorophyta</taxon>
        <taxon>Mamiellophyceae</taxon>
        <taxon>Mamiellales</taxon>
        <taxon>Mamiellaceae</taxon>
        <taxon>Micromonas</taxon>
    </lineage>
</organism>
<dbReference type="GeneID" id="9688778"/>
<reference evidence="3 4" key="1">
    <citation type="journal article" date="2009" name="Science">
        <title>Green evolution and dynamic adaptations revealed by genomes of the marine picoeukaryotes Micromonas.</title>
        <authorList>
            <person name="Worden A.Z."/>
            <person name="Lee J.H."/>
            <person name="Mock T."/>
            <person name="Rouze P."/>
            <person name="Simmons M.P."/>
            <person name="Aerts A.L."/>
            <person name="Allen A.E."/>
            <person name="Cuvelier M.L."/>
            <person name="Derelle E."/>
            <person name="Everett M.V."/>
            <person name="Foulon E."/>
            <person name="Grimwood J."/>
            <person name="Gundlach H."/>
            <person name="Henrissat B."/>
            <person name="Napoli C."/>
            <person name="McDonald S.M."/>
            <person name="Parker M.S."/>
            <person name="Rombauts S."/>
            <person name="Salamov A."/>
            <person name="Von Dassow P."/>
            <person name="Badger J.H."/>
            <person name="Coutinho P.M."/>
            <person name="Demir E."/>
            <person name="Dubchak I."/>
            <person name="Gentemann C."/>
            <person name="Eikrem W."/>
            <person name="Gready J.E."/>
            <person name="John U."/>
            <person name="Lanier W."/>
            <person name="Lindquist E.A."/>
            <person name="Lucas S."/>
            <person name="Mayer K.F."/>
            <person name="Moreau H."/>
            <person name="Not F."/>
            <person name="Otillar R."/>
            <person name="Panaud O."/>
            <person name="Pangilinan J."/>
            <person name="Paulsen I."/>
            <person name="Piegu B."/>
            <person name="Poliakov A."/>
            <person name="Robbens S."/>
            <person name="Schmutz J."/>
            <person name="Toulza E."/>
            <person name="Wyss T."/>
            <person name="Zelensky A."/>
            <person name="Zhou K."/>
            <person name="Armbrust E.V."/>
            <person name="Bhattacharya D."/>
            <person name="Goodenough U.W."/>
            <person name="Van de Peer Y."/>
            <person name="Grigoriev I.V."/>
        </authorList>
    </citation>
    <scope>NUCLEOTIDE SEQUENCE [LARGE SCALE GENOMIC DNA]</scope>
    <source>
        <strain evidence="3 4">CCMP1545</strain>
    </source>
</reference>
<proteinExistence type="predicted"/>
<feature type="transmembrane region" description="Helical" evidence="2">
    <location>
        <begin position="38"/>
        <end position="62"/>
    </location>
</feature>
<feature type="region of interest" description="Disordered" evidence="1">
    <location>
        <begin position="195"/>
        <end position="220"/>
    </location>
</feature>
<feature type="transmembrane region" description="Helical" evidence="2">
    <location>
        <begin position="130"/>
        <end position="161"/>
    </location>
</feature>
<sequence>MAKRVVCVVGGAACLAALLANASATLKLALAGLEGGGWVAYALAPLAFLATFLFYLAPAALLPGAISRAWRGEGFDKPRLKDEDETAAMLLSLTKGSGTGSSTDSSTDSNAAARSVAAAKEADEKRKKNAWTAIGFVAMAASIASGSDVPIFACFFAQLFLKDPTKLMQVMIDKGDPSRAEMDEKLAASVGGVLGGWGGGRRREKEKEKGDGDGAAAASS</sequence>
<dbReference type="Proteomes" id="UP000001876">
    <property type="component" value="Unassembled WGS sequence"/>
</dbReference>
<dbReference type="KEGG" id="mpp:MICPUCDRAFT_53286"/>
<dbReference type="RefSeq" id="XP_003063338.1">
    <property type="nucleotide sequence ID" value="XM_003063292.1"/>
</dbReference>
<keyword evidence="2" id="KW-0472">Membrane</keyword>
<dbReference type="AlphaFoldDB" id="C1N6H2"/>
<evidence type="ECO:0000256" key="2">
    <source>
        <dbReference type="SAM" id="Phobius"/>
    </source>
</evidence>
<evidence type="ECO:0000313" key="4">
    <source>
        <dbReference type="Proteomes" id="UP000001876"/>
    </source>
</evidence>
<gene>
    <name evidence="3" type="ORF">MICPUCDRAFT_53286</name>
</gene>
<accession>C1N6H2</accession>
<keyword evidence="4" id="KW-1185">Reference proteome</keyword>